<sequence>MAKKLLVKLGEVQHILTERDILRTSKSPWLVKLLYSFQDQQFLYLAMEYVPGGDVRTLLNQNGILRHHIARFYIAEMMVAVAALHSFGYFHRDLKPENYIIDASGHVKLTDFGLSHGHLSRPTLEAMKKKLDKVKDQEIIYHSSSEKRSFYKVMRQDDMPRAYSIVGSPDYMAPEILKRSSSTSPATIRRLHVSTTQPSAMTCASTTGPLGCILYEFLASYAPFTGPVPDDVWRNVYHWTKAFQRPEFESQEAAENMTAEAWDLISQLIAHRDKRLSSINEAKVHPYFQGMDLLHLRETERPPFVPELQSETDKAYFDDFSNPNDMELYRDVYNKRKELDSLVGDGDTTARTALSERTISAPSRT</sequence>
<dbReference type="SMART" id="SM00220">
    <property type="entry name" value="S_TKc"/>
    <property type="match status" value="1"/>
</dbReference>
<dbReference type="InterPro" id="IPR050236">
    <property type="entry name" value="Ser_Thr_kinase_AGC"/>
</dbReference>
<dbReference type="AlphaFoldDB" id="A0A1Y1W3G1"/>
<evidence type="ECO:0000256" key="2">
    <source>
        <dbReference type="ARBA" id="ARBA00022527"/>
    </source>
</evidence>
<evidence type="ECO:0000256" key="1">
    <source>
        <dbReference type="ARBA" id="ARBA00012513"/>
    </source>
</evidence>
<evidence type="ECO:0000256" key="8">
    <source>
        <dbReference type="ARBA" id="ARBA00047899"/>
    </source>
</evidence>
<dbReference type="PROSITE" id="PS50011">
    <property type="entry name" value="PROTEIN_KINASE_DOM"/>
    <property type="match status" value="1"/>
</dbReference>
<dbReference type="Pfam" id="PF00069">
    <property type="entry name" value="Pkinase"/>
    <property type="match status" value="1"/>
</dbReference>
<dbReference type="InterPro" id="IPR008271">
    <property type="entry name" value="Ser/Thr_kinase_AS"/>
</dbReference>
<keyword evidence="2" id="KW-0723">Serine/threonine-protein kinase</keyword>
<dbReference type="EC" id="2.7.11.1" evidence="1"/>
<gene>
    <name evidence="11" type="ORF">DL89DRAFT_275460</name>
</gene>
<dbReference type="STRING" id="61395.A0A1Y1W3G1"/>
<keyword evidence="3" id="KW-0597">Phosphoprotein</keyword>
<accession>A0A1Y1W3G1</accession>
<reference evidence="11 12" key="1">
    <citation type="submission" date="2016-07" db="EMBL/GenBank/DDBJ databases">
        <title>Pervasive Adenine N6-methylation of Active Genes in Fungi.</title>
        <authorList>
            <consortium name="DOE Joint Genome Institute"/>
            <person name="Mondo S.J."/>
            <person name="Dannebaum R.O."/>
            <person name="Kuo R.C."/>
            <person name="Labutti K."/>
            <person name="Haridas S."/>
            <person name="Kuo A."/>
            <person name="Salamov A."/>
            <person name="Ahrendt S.R."/>
            <person name="Lipzen A."/>
            <person name="Sullivan W."/>
            <person name="Andreopoulos W.B."/>
            <person name="Clum A."/>
            <person name="Lindquist E."/>
            <person name="Daum C."/>
            <person name="Ramamoorthy G.K."/>
            <person name="Gryganskyi A."/>
            <person name="Culley D."/>
            <person name="Magnuson J.K."/>
            <person name="James T.Y."/>
            <person name="O'Malley M.A."/>
            <person name="Stajich J.E."/>
            <person name="Spatafora J.W."/>
            <person name="Visel A."/>
            <person name="Grigoriev I.V."/>
        </authorList>
    </citation>
    <scope>NUCLEOTIDE SEQUENCE [LARGE SCALE GENOMIC DNA]</scope>
    <source>
        <strain evidence="11 12">ATCC 12442</strain>
    </source>
</reference>
<protein>
    <recommendedName>
        <fullName evidence="1">non-specific serine/threonine protein kinase</fullName>
        <ecNumber evidence="1">2.7.11.1</ecNumber>
    </recommendedName>
</protein>
<evidence type="ECO:0000256" key="7">
    <source>
        <dbReference type="ARBA" id="ARBA00022840"/>
    </source>
</evidence>
<dbReference type="OrthoDB" id="18472at2759"/>
<proteinExistence type="predicted"/>
<dbReference type="GO" id="GO:0004674">
    <property type="term" value="F:protein serine/threonine kinase activity"/>
    <property type="evidence" value="ECO:0007669"/>
    <property type="project" value="UniProtKB-KW"/>
</dbReference>
<keyword evidence="6 11" id="KW-0418">Kinase</keyword>
<dbReference type="GO" id="GO:0007010">
    <property type="term" value="P:cytoskeleton organization"/>
    <property type="evidence" value="ECO:0007669"/>
    <property type="project" value="UniProtKB-ARBA"/>
</dbReference>
<evidence type="ECO:0000256" key="6">
    <source>
        <dbReference type="ARBA" id="ARBA00022777"/>
    </source>
</evidence>
<dbReference type="Gene3D" id="1.10.510.10">
    <property type="entry name" value="Transferase(Phosphotransferase) domain 1"/>
    <property type="match status" value="1"/>
</dbReference>
<keyword evidence="12" id="KW-1185">Reference proteome</keyword>
<evidence type="ECO:0000256" key="4">
    <source>
        <dbReference type="ARBA" id="ARBA00022679"/>
    </source>
</evidence>
<dbReference type="PANTHER" id="PTHR24356">
    <property type="entry name" value="SERINE/THREONINE-PROTEIN KINASE"/>
    <property type="match status" value="1"/>
</dbReference>
<keyword evidence="7" id="KW-0067">ATP-binding</keyword>
<dbReference type="Gene3D" id="3.30.200.20">
    <property type="entry name" value="Phosphorylase Kinase, domain 1"/>
    <property type="match status" value="1"/>
</dbReference>
<comment type="catalytic activity">
    <reaction evidence="8">
        <text>L-threonyl-[protein] + ATP = O-phospho-L-threonyl-[protein] + ADP + H(+)</text>
        <dbReference type="Rhea" id="RHEA:46608"/>
        <dbReference type="Rhea" id="RHEA-COMP:11060"/>
        <dbReference type="Rhea" id="RHEA-COMP:11605"/>
        <dbReference type="ChEBI" id="CHEBI:15378"/>
        <dbReference type="ChEBI" id="CHEBI:30013"/>
        <dbReference type="ChEBI" id="CHEBI:30616"/>
        <dbReference type="ChEBI" id="CHEBI:61977"/>
        <dbReference type="ChEBI" id="CHEBI:456216"/>
        <dbReference type="EC" id="2.7.11.1"/>
    </reaction>
</comment>
<keyword evidence="4" id="KW-0808">Transferase</keyword>
<dbReference type="InterPro" id="IPR011009">
    <property type="entry name" value="Kinase-like_dom_sf"/>
</dbReference>
<dbReference type="PANTHER" id="PTHR24356:SF417">
    <property type="entry name" value="CELL CYCLE PROTEIN KINASE DBF2-RELATED"/>
    <property type="match status" value="1"/>
</dbReference>
<evidence type="ECO:0000256" key="5">
    <source>
        <dbReference type="ARBA" id="ARBA00022741"/>
    </source>
</evidence>
<feature type="domain" description="Protein kinase" evidence="10">
    <location>
        <begin position="1"/>
        <end position="288"/>
    </location>
</feature>
<dbReference type="GeneID" id="63805959"/>
<dbReference type="Proteomes" id="UP000193922">
    <property type="component" value="Unassembled WGS sequence"/>
</dbReference>
<evidence type="ECO:0000259" key="10">
    <source>
        <dbReference type="PROSITE" id="PS50011"/>
    </source>
</evidence>
<dbReference type="EMBL" id="MCFD01000011">
    <property type="protein sequence ID" value="ORX67826.1"/>
    <property type="molecule type" value="Genomic_DNA"/>
</dbReference>
<evidence type="ECO:0000256" key="9">
    <source>
        <dbReference type="ARBA" id="ARBA00048679"/>
    </source>
</evidence>
<dbReference type="FunFam" id="1.10.510.10:FF:000024">
    <property type="entry name" value="Probable serine/threonine-protein kinase cot-1"/>
    <property type="match status" value="1"/>
</dbReference>
<dbReference type="PROSITE" id="PS00108">
    <property type="entry name" value="PROTEIN_KINASE_ST"/>
    <property type="match status" value="1"/>
</dbReference>
<evidence type="ECO:0000313" key="12">
    <source>
        <dbReference type="Proteomes" id="UP000193922"/>
    </source>
</evidence>
<comment type="caution">
    <text evidence="11">The sequence shown here is derived from an EMBL/GenBank/DDBJ whole genome shotgun (WGS) entry which is preliminary data.</text>
</comment>
<dbReference type="GO" id="GO:0005816">
    <property type="term" value="C:spindle pole body"/>
    <property type="evidence" value="ECO:0007669"/>
    <property type="project" value="TreeGrafter"/>
</dbReference>
<evidence type="ECO:0000313" key="11">
    <source>
        <dbReference type="EMBL" id="ORX67826.1"/>
    </source>
</evidence>
<dbReference type="InterPro" id="IPR000719">
    <property type="entry name" value="Prot_kinase_dom"/>
</dbReference>
<dbReference type="SUPFAM" id="SSF56112">
    <property type="entry name" value="Protein kinase-like (PK-like)"/>
    <property type="match status" value="1"/>
</dbReference>
<evidence type="ECO:0000256" key="3">
    <source>
        <dbReference type="ARBA" id="ARBA00022553"/>
    </source>
</evidence>
<organism evidence="11 12">
    <name type="scientific">Linderina pennispora</name>
    <dbReference type="NCBI Taxonomy" id="61395"/>
    <lineage>
        <taxon>Eukaryota</taxon>
        <taxon>Fungi</taxon>
        <taxon>Fungi incertae sedis</taxon>
        <taxon>Zoopagomycota</taxon>
        <taxon>Kickxellomycotina</taxon>
        <taxon>Kickxellomycetes</taxon>
        <taxon>Kickxellales</taxon>
        <taxon>Kickxellaceae</taxon>
        <taxon>Linderina</taxon>
    </lineage>
</organism>
<dbReference type="GO" id="GO:0005524">
    <property type="term" value="F:ATP binding"/>
    <property type="evidence" value="ECO:0007669"/>
    <property type="project" value="UniProtKB-KW"/>
</dbReference>
<keyword evidence="5" id="KW-0547">Nucleotide-binding</keyword>
<dbReference type="RefSeq" id="XP_040741672.1">
    <property type="nucleotide sequence ID" value="XM_040889311.1"/>
</dbReference>
<dbReference type="GO" id="GO:0035556">
    <property type="term" value="P:intracellular signal transduction"/>
    <property type="evidence" value="ECO:0007669"/>
    <property type="project" value="TreeGrafter"/>
</dbReference>
<comment type="catalytic activity">
    <reaction evidence="9">
        <text>L-seryl-[protein] + ATP = O-phospho-L-seryl-[protein] + ADP + H(+)</text>
        <dbReference type="Rhea" id="RHEA:17989"/>
        <dbReference type="Rhea" id="RHEA-COMP:9863"/>
        <dbReference type="Rhea" id="RHEA-COMP:11604"/>
        <dbReference type="ChEBI" id="CHEBI:15378"/>
        <dbReference type="ChEBI" id="CHEBI:29999"/>
        <dbReference type="ChEBI" id="CHEBI:30616"/>
        <dbReference type="ChEBI" id="CHEBI:83421"/>
        <dbReference type="ChEBI" id="CHEBI:456216"/>
        <dbReference type="EC" id="2.7.11.1"/>
    </reaction>
</comment>
<name>A0A1Y1W3G1_9FUNG</name>